<feature type="chain" id="PRO_5036431004" description="LPXTG-domain-containing protein" evidence="7">
    <location>
        <begin position="19"/>
        <end position="325"/>
    </location>
</feature>
<evidence type="ECO:0000256" key="5">
    <source>
        <dbReference type="SAM" id="MobiDB-lite"/>
    </source>
</evidence>
<keyword evidence="10" id="KW-1185">Reference proteome</keyword>
<evidence type="ECO:0000256" key="6">
    <source>
        <dbReference type="SAM" id="Phobius"/>
    </source>
</evidence>
<dbReference type="PANTHER" id="PTHR15549:SF27">
    <property type="entry name" value="CHITIN-BINDING TYPE-1 DOMAIN-CONTAINING PROTEIN"/>
    <property type="match status" value="1"/>
</dbReference>
<evidence type="ECO:0000256" key="1">
    <source>
        <dbReference type="ARBA" id="ARBA00004167"/>
    </source>
</evidence>
<dbReference type="Proteomes" id="UP000630445">
    <property type="component" value="Unassembled WGS sequence"/>
</dbReference>
<evidence type="ECO:0000313" key="9">
    <source>
        <dbReference type="EMBL" id="KAF7169396.1"/>
    </source>
</evidence>
<sequence>MAKLAALGLLLWAIPALAVIATVNSPCLSICGGTQKTVDDELICNDGDYNSTVKGLTMKNCLLCESTSTTYSNQFDSDIYWFIFNQKYTIQVCVYEDSASASTSLSPCESQCLPLKPVFETLWWNNNVSLYNYCTQNSNAFPTYATGCSECLRGKSGSKVLGNFMDNMVSACKTQPNATKGETVTLARPLFDLSVVTNSSATSTTAMPTATGTGTPTSSLTSTSSSSGLSAGAAAGIGVGAGAGVILVGALVWVLIRRRRRPAQGQSMYPPAAPGGQEYAQPMQYEAARYASAPVERGPSTLVEAPDTNGGKAGGSYAAELPSNH</sequence>
<evidence type="ECO:0008006" key="12">
    <source>
        <dbReference type="Google" id="ProtNLM"/>
    </source>
</evidence>
<proteinExistence type="predicted"/>
<evidence type="ECO:0000313" key="8">
    <source>
        <dbReference type="EMBL" id="KAF7118910.1"/>
    </source>
</evidence>
<organism evidence="9 11">
    <name type="scientific">Aspergillus hiratsukae</name>
    <dbReference type="NCBI Taxonomy" id="1194566"/>
    <lineage>
        <taxon>Eukaryota</taxon>
        <taxon>Fungi</taxon>
        <taxon>Dikarya</taxon>
        <taxon>Ascomycota</taxon>
        <taxon>Pezizomycotina</taxon>
        <taxon>Eurotiomycetes</taxon>
        <taxon>Eurotiomycetidae</taxon>
        <taxon>Eurotiales</taxon>
        <taxon>Aspergillaceae</taxon>
        <taxon>Aspergillus</taxon>
        <taxon>Aspergillus subgen. Fumigati</taxon>
    </lineage>
</organism>
<evidence type="ECO:0000256" key="7">
    <source>
        <dbReference type="SAM" id="SignalP"/>
    </source>
</evidence>
<evidence type="ECO:0000313" key="11">
    <source>
        <dbReference type="Proteomes" id="UP000662466"/>
    </source>
</evidence>
<keyword evidence="2 6" id="KW-0812">Transmembrane</keyword>
<dbReference type="Proteomes" id="UP000662466">
    <property type="component" value="Unassembled WGS sequence"/>
</dbReference>
<evidence type="ECO:0000256" key="4">
    <source>
        <dbReference type="ARBA" id="ARBA00023136"/>
    </source>
</evidence>
<evidence type="ECO:0000313" key="10">
    <source>
        <dbReference type="Proteomes" id="UP000630445"/>
    </source>
</evidence>
<evidence type="ECO:0000256" key="3">
    <source>
        <dbReference type="ARBA" id="ARBA00022989"/>
    </source>
</evidence>
<feature type="region of interest" description="Disordered" evidence="5">
    <location>
        <begin position="202"/>
        <end position="226"/>
    </location>
</feature>
<feature type="transmembrane region" description="Helical" evidence="6">
    <location>
        <begin position="229"/>
        <end position="256"/>
    </location>
</feature>
<dbReference type="GO" id="GO:0016020">
    <property type="term" value="C:membrane"/>
    <property type="evidence" value="ECO:0007669"/>
    <property type="project" value="UniProtKB-SubCell"/>
</dbReference>
<dbReference type="EMBL" id="JACBAD010002056">
    <property type="protein sequence ID" value="KAF7118910.1"/>
    <property type="molecule type" value="Genomic_DNA"/>
</dbReference>
<comment type="subcellular location">
    <subcellularLocation>
        <location evidence="1">Membrane</location>
        <topology evidence="1">Single-pass membrane protein</topology>
    </subcellularLocation>
</comment>
<evidence type="ECO:0000256" key="2">
    <source>
        <dbReference type="ARBA" id="ARBA00022692"/>
    </source>
</evidence>
<dbReference type="OrthoDB" id="5426678at2759"/>
<keyword evidence="3 6" id="KW-1133">Transmembrane helix</keyword>
<dbReference type="InterPro" id="IPR051694">
    <property type="entry name" value="Immunoregulatory_rcpt-like"/>
</dbReference>
<protein>
    <recommendedName>
        <fullName evidence="12">LPXTG-domain-containing protein</fullName>
    </recommendedName>
</protein>
<name>A0A8H6Q949_9EURO</name>
<dbReference type="GO" id="GO:0071944">
    <property type="term" value="C:cell periphery"/>
    <property type="evidence" value="ECO:0007669"/>
    <property type="project" value="UniProtKB-ARBA"/>
</dbReference>
<dbReference type="AlphaFoldDB" id="A0A8H6Q949"/>
<feature type="region of interest" description="Disordered" evidence="5">
    <location>
        <begin position="290"/>
        <end position="325"/>
    </location>
</feature>
<keyword evidence="7" id="KW-0732">Signal</keyword>
<reference evidence="9" key="1">
    <citation type="submission" date="2020-06" db="EMBL/GenBank/DDBJ databases">
        <title>Draft genome sequences of strains closely related to Aspergillus parafelis and Aspergillus hiratsukae.</title>
        <authorList>
            <person name="Dos Santos R.A.C."/>
            <person name="Rivero-Menendez O."/>
            <person name="Steenwyk J.L."/>
            <person name="Mead M.E."/>
            <person name="Goldman G.H."/>
            <person name="Alastruey-Izquierdo A."/>
            <person name="Rokas A."/>
        </authorList>
    </citation>
    <scope>NUCLEOTIDE SEQUENCE</scope>
    <source>
        <strain evidence="8">CNM-CM5793</strain>
        <strain evidence="9">CNM-CM6106</strain>
    </source>
</reference>
<dbReference type="PANTHER" id="PTHR15549">
    <property type="entry name" value="PAIRED IMMUNOGLOBULIN-LIKE TYPE 2 RECEPTOR"/>
    <property type="match status" value="1"/>
</dbReference>
<gene>
    <name evidence="8" type="ORF">CNMCM5793_008546</name>
    <name evidence="9" type="ORF">CNMCM6106_004321</name>
</gene>
<dbReference type="EMBL" id="JACBAF010002040">
    <property type="protein sequence ID" value="KAF7169396.1"/>
    <property type="molecule type" value="Genomic_DNA"/>
</dbReference>
<accession>A0A8H6Q949</accession>
<comment type="caution">
    <text evidence="9">The sequence shown here is derived from an EMBL/GenBank/DDBJ whole genome shotgun (WGS) entry which is preliminary data.</text>
</comment>
<keyword evidence="4 6" id="KW-0472">Membrane</keyword>
<feature type="signal peptide" evidence="7">
    <location>
        <begin position="1"/>
        <end position="18"/>
    </location>
</feature>